<keyword evidence="2" id="KW-0418">Kinase</keyword>
<feature type="domain" description="GAF" evidence="5">
    <location>
        <begin position="224"/>
        <end position="368"/>
    </location>
</feature>
<dbReference type="InterPro" id="IPR036890">
    <property type="entry name" value="HATPase_C_sf"/>
</dbReference>
<dbReference type="Gene3D" id="1.20.5.1930">
    <property type="match status" value="1"/>
</dbReference>
<dbReference type="CDD" id="cd16917">
    <property type="entry name" value="HATPase_UhpB-NarQ-NarX-like"/>
    <property type="match status" value="1"/>
</dbReference>
<dbReference type="GO" id="GO:0000155">
    <property type="term" value="F:phosphorelay sensor kinase activity"/>
    <property type="evidence" value="ECO:0007669"/>
    <property type="project" value="InterPro"/>
</dbReference>
<evidence type="ECO:0000256" key="2">
    <source>
        <dbReference type="ARBA" id="ARBA00022777"/>
    </source>
</evidence>
<evidence type="ECO:0000313" key="8">
    <source>
        <dbReference type="Proteomes" id="UP000067689"/>
    </source>
</evidence>
<sequence>MSLVSIRFSSTRPTKPVPPLSSLGRESSMRESGVGAERQSHLLDAVVGLSQDLSFDNVLQRIVDSASELVGATYGFLGVLDSPSSHRMGTFAVHGLDQEHQDLIGRLPEGKGLLGLVIDHPEPVRLEHLGDHPESIGFPNLHPTMTSFLGVPIRVHDTVFGNLYLTDKIGGGGFTAEDQEVAVTIAAAAGVVIENVRLYEESERQRRWLRATTEVANALLRPISRQATSQLIVDRICEVSEAGAAALVVPTEEHQFVVAASTGIEPDPSGHHVDIPFLREVVRTHAPVVLDDVLDDTRIDDETLAAFPGLQAVQAHPLHFDDGTAVIVMGWFAEQPPSSWSLDPELPYGFTQQAALVMQVVRARESQAKLAILEDRERIGRDLHDLVIQRLFAIGLSLDSISSSVTPQVGERLSDAVDGLDQTIKEIRRTIFDLSSPSVPANLRLEIDAIVGEAERMLGYRPVVDTHGPVESVVPDIVAEQLTAVLKEMLSNIVRHSHAGEVTIDLDVTDGIVLTVTDDGLGLDPEQPFGNGLRNMRHRAQNLGGTCEFSEPSHGGLQIRWSVPQEMS</sequence>
<dbReference type="GO" id="GO:0046983">
    <property type="term" value="F:protein dimerization activity"/>
    <property type="evidence" value="ECO:0007669"/>
    <property type="project" value="InterPro"/>
</dbReference>
<dbReference type="GO" id="GO:0016020">
    <property type="term" value="C:membrane"/>
    <property type="evidence" value="ECO:0007669"/>
    <property type="project" value="InterPro"/>
</dbReference>
<evidence type="ECO:0000256" key="3">
    <source>
        <dbReference type="ARBA" id="ARBA00023012"/>
    </source>
</evidence>
<dbReference type="Proteomes" id="UP000067689">
    <property type="component" value="Chromosome"/>
</dbReference>
<organism evidence="7 8">
    <name type="scientific">Aeromicrobium erythreum</name>
    <dbReference type="NCBI Taxonomy" id="2041"/>
    <lineage>
        <taxon>Bacteria</taxon>
        <taxon>Bacillati</taxon>
        <taxon>Actinomycetota</taxon>
        <taxon>Actinomycetes</taxon>
        <taxon>Propionibacteriales</taxon>
        <taxon>Nocardioidaceae</taxon>
        <taxon>Aeromicrobium</taxon>
    </lineage>
</organism>
<dbReference type="EMBL" id="CP011502">
    <property type="protein sequence ID" value="ALX03231.1"/>
    <property type="molecule type" value="Genomic_DNA"/>
</dbReference>
<evidence type="ECO:0000313" key="7">
    <source>
        <dbReference type="EMBL" id="ALX03231.1"/>
    </source>
</evidence>
<feature type="domain" description="GAF" evidence="5">
    <location>
        <begin position="54"/>
        <end position="203"/>
    </location>
</feature>
<dbReference type="PATRIC" id="fig|2041.4.peg.41"/>
<keyword evidence="1" id="KW-0808">Transferase</keyword>
<dbReference type="SMART" id="SM00065">
    <property type="entry name" value="GAF"/>
    <property type="match status" value="2"/>
</dbReference>
<dbReference type="Pfam" id="PF13185">
    <property type="entry name" value="GAF_2"/>
    <property type="match status" value="1"/>
</dbReference>
<dbReference type="InterPro" id="IPR029016">
    <property type="entry name" value="GAF-like_dom_sf"/>
</dbReference>
<dbReference type="STRING" id="2041.AERYTH_00210"/>
<dbReference type="Gene3D" id="3.30.565.10">
    <property type="entry name" value="Histidine kinase-like ATPase, C-terminal domain"/>
    <property type="match status" value="1"/>
</dbReference>
<gene>
    <name evidence="7" type="ORF">AERYTH_00210</name>
</gene>
<dbReference type="PANTHER" id="PTHR24421:SF56">
    <property type="entry name" value="OXYGEN SENSOR HISTIDINE KINASE RESPONSE REGULATOR DOST"/>
    <property type="match status" value="1"/>
</dbReference>
<keyword evidence="8" id="KW-1185">Reference proteome</keyword>
<dbReference type="InterPro" id="IPR011712">
    <property type="entry name" value="Sig_transdc_His_kin_sub3_dim/P"/>
</dbReference>
<evidence type="ECO:0008006" key="9">
    <source>
        <dbReference type="Google" id="ProtNLM"/>
    </source>
</evidence>
<feature type="domain" description="Histidine kinase/HSP90-like ATPase" evidence="6">
    <location>
        <begin position="477"/>
        <end position="567"/>
    </location>
</feature>
<dbReference type="SMART" id="SM00387">
    <property type="entry name" value="HATPase_c"/>
    <property type="match status" value="1"/>
</dbReference>
<protein>
    <recommendedName>
        <fullName evidence="9">Histidine kinase</fullName>
    </recommendedName>
</protein>
<proteinExistence type="predicted"/>
<name>A0A0U4BWF9_9ACTN</name>
<keyword evidence="3" id="KW-0902">Two-component regulatory system</keyword>
<dbReference type="KEGG" id="aer:AERYTH_00210"/>
<dbReference type="SUPFAM" id="SSF55874">
    <property type="entry name" value="ATPase domain of HSP90 chaperone/DNA topoisomerase II/histidine kinase"/>
    <property type="match status" value="1"/>
</dbReference>
<evidence type="ECO:0000259" key="5">
    <source>
        <dbReference type="SMART" id="SM00065"/>
    </source>
</evidence>
<dbReference type="SUPFAM" id="SSF55781">
    <property type="entry name" value="GAF domain-like"/>
    <property type="match status" value="2"/>
</dbReference>
<dbReference type="Gene3D" id="3.30.450.40">
    <property type="match status" value="2"/>
</dbReference>
<dbReference type="InterPro" id="IPR050482">
    <property type="entry name" value="Sensor_HK_TwoCompSys"/>
</dbReference>
<dbReference type="Pfam" id="PF02518">
    <property type="entry name" value="HATPase_c"/>
    <property type="match status" value="1"/>
</dbReference>
<evidence type="ECO:0000259" key="6">
    <source>
        <dbReference type="SMART" id="SM00387"/>
    </source>
</evidence>
<evidence type="ECO:0000256" key="1">
    <source>
        <dbReference type="ARBA" id="ARBA00022679"/>
    </source>
</evidence>
<dbReference type="PANTHER" id="PTHR24421">
    <property type="entry name" value="NITRATE/NITRITE SENSOR PROTEIN NARX-RELATED"/>
    <property type="match status" value="1"/>
</dbReference>
<dbReference type="AlphaFoldDB" id="A0A0U4BWF9"/>
<dbReference type="Pfam" id="PF07730">
    <property type="entry name" value="HisKA_3"/>
    <property type="match status" value="1"/>
</dbReference>
<reference evidence="7 8" key="1">
    <citation type="journal article" date="1991" name="Int. J. Syst. Bacteriol.">
        <title>Description of the erythromycin-producing bacterium Arthrobacter sp. strain NRRL B-3381 as Aeromicrobium erythreum gen. nov., sp. nov.</title>
        <authorList>
            <person name="Miller E.S."/>
            <person name="Woese C.R."/>
            <person name="Brenner S."/>
        </authorList>
    </citation>
    <scope>NUCLEOTIDE SEQUENCE [LARGE SCALE GENOMIC DNA]</scope>
    <source>
        <strain evidence="7 8">AR18</strain>
    </source>
</reference>
<dbReference type="InterPro" id="IPR003018">
    <property type="entry name" value="GAF"/>
</dbReference>
<feature type="region of interest" description="Disordered" evidence="4">
    <location>
        <begin position="1"/>
        <end position="35"/>
    </location>
</feature>
<dbReference type="InterPro" id="IPR003594">
    <property type="entry name" value="HATPase_dom"/>
</dbReference>
<evidence type="ECO:0000256" key="4">
    <source>
        <dbReference type="SAM" id="MobiDB-lite"/>
    </source>
</evidence>
<accession>A0A0U4BWF9</accession>